<dbReference type="GO" id="GO:0005829">
    <property type="term" value="C:cytosol"/>
    <property type="evidence" value="ECO:0007669"/>
    <property type="project" value="TreeGrafter"/>
</dbReference>
<comment type="subunit">
    <text evidence="8">Homodimer.</text>
</comment>
<dbReference type="Gene3D" id="3.90.25.10">
    <property type="entry name" value="UDP-galactose 4-epimerase, domain 1"/>
    <property type="match status" value="1"/>
</dbReference>
<protein>
    <recommendedName>
        <fullName evidence="5 8">UDP-glucose 4-epimerase</fullName>
        <ecNumber evidence="4 8">5.1.3.2</ecNumber>
    </recommendedName>
</protein>
<organism evidence="10 11">
    <name type="scientific">Amygdalobacter nucleatus</name>
    <dbReference type="NCBI Taxonomy" id="3029274"/>
    <lineage>
        <taxon>Bacteria</taxon>
        <taxon>Bacillati</taxon>
        <taxon>Bacillota</taxon>
        <taxon>Clostridia</taxon>
        <taxon>Eubacteriales</taxon>
        <taxon>Oscillospiraceae</taxon>
        <taxon>Amygdalobacter</taxon>
    </lineage>
</organism>
<keyword evidence="6 8" id="KW-0520">NAD</keyword>
<comment type="catalytic activity">
    <reaction evidence="1 8">
        <text>UDP-alpha-D-glucose = UDP-alpha-D-galactose</text>
        <dbReference type="Rhea" id="RHEA:22168"/>
        <dbReference type="ChEBI" id="CHEBI:58885"/>
        <dbReference type="ChEBI" id="CHEBI:66914"/>
        <dbReference type="EC" id="5.1.3.2"/>
    </reaction>
</comment>
<evidence type="ECO:0000256" key="6">
    <source>
        <dbReference type="ARBA" id="ARBA00023027"/>
    </source>
</evidence>
<evidence type="ECO:0000256" key="1">
    <source>
        <dbReference type="ARBA" id="ARBA00000083"/>
    </source>
</evidence>
<dbReference type="InterPro" id="IPR036291">
    <property type="entry name" value="NAD(P)-bd_dom_sf"/>
</dbReference>
<keyword evidence="8" id="KW-0119">Carbohydrate metabolism</keyword>
<feature type="domain" description="NAD(P)-binding" evidence="9">
    <location>
        <begin position="5"/>
        <end position="326"/>
    </location>
</feature>
<proteinExistence type="inferred from homology"/>
<dbReference type="NCBIfam" id="TIGR01179">
    <property type="entry name" value="galE"/>
    <property type="match status" value="1"/>
</dbReference>
<dbReference type="PATRIC" id="fig|1497955.3.peg.86"/>
<dbReference type="EC" id="5.1.3.2" evidence="4 8"/>
<dbReference type="STRING" id="1497955.HMPREF1872_00086"/>
<dbReference type="PANTHER" id="PTHR43725:SF47">
    <property type="entry name" value="UDP-GLUCOSE 4-EPIMERASE"/>
    <property type="match status" value="1"/>
</dbReference>
<dbReference type="PANTHER" id="PTHR43725">
    <property type="entry name" value="UDP-GLUCOSE 4-EPIMERASE"/>
    <property type="match status" value="1"/>
</dbReference>
<dbReference type="InterPro" id="IPR016040">
    <property type="entry name" value="NAD(P)-bd_dom"/>
</dbReference>
<evidence type="ECO:0000313" key="10">
    <source>
        <dbReference type="EMBL" id="KXB42415.1"/>
    </source>
</evidence>
<comment type="pathway">
    <text evidence="8">Carbohydrate metabolism; galactose metabolism.</text>
</comment>
<evidence type="ECO:0000256" key="5">
    <source>
        <dbReference type="ARBA" id="ARBA00018569"/>
    </source>
</evidence>
<dbReference type="PRINTS" id="PR01713">
    <property type="entry name" value="NUCEPIMERASE"/>
</dbReference>
<comment type="caution">
    <text evidence="10">The sequence shown here is derived from an EMBL/GenBank/DDBJ whole genome shotgun (WGS) entry which is preliminary data.</text>
</comment>
<dbReference type="Gene3D" id="3.40.50.720">
    <property type="entry name" value="NAD(P)-binding Rossmann-like Domain"/>
    <property type="match status" value="1"/>
</dbReference>
<evidence type="ECO:0000259" key="9">
    <source>
        <dbReference type="Pfam" id="PF16363"/>
    </source>
</evidence>
<gene>
    <name evidence="10" type="ORF">HMPREF1872_00086</name>
</gene>
<dbReference type="EMBL" id="LSCV01000002">
    <property type="protein sequence ID" value="KXB42415.1"/>
    <property type="molecule type" value="Genomic_DNA"/>
</dbReference>
<name>A0A133YGU5_9FIRM</name>
<dbReference type="UniPathway" id="UPA00214"/>
<evidence type="ECO:0000256" key="4">
    <source>
        <dbReference type="ARBA" id="ARBA00013189"/>
    </source>
</evidence>
<keyword evidence="7 8" id="KW-0413">Isomerase</keyword>
<keyword evidence="11" id="KW-1185">Reference proteome</keyword>
<dbReference type="GO" id="GO:0006012">
    <property type="term" value="P:galactose metabolic process"/>
    <property type="evidence" value="ECO:0007669"/>
    <property type="project" value="UniProtKB-UniPathway"/>
</dbReference>
<dbReference type="GO" id="GO:0003978">
    <property type="term" value="F:UDP-glucose 4-epimerase activity"/>
    <property type="evidence" value="ECO:0007669"/>
    <property type="project" value="UniProtKB-UniRule"/>
</dbReference>
<dbReference type="InterPro" id="IPR005886">
    <property type="entry name" value="UDP_G4E"/>
</dbReference>
<dbReference type="NCBIfam" id="NF007956">
    <property type="entry name" value="PRK10675.1"/>
    <property type="match status" value="1"/>
</dbReference>
<evidence type="ECO:0000256" key="8">
    <source>
        <dbReference type="RuleBase" id="RU366046"/>
    </source>
</evidence>
<evidence type="ECO:0000256" key="3">
    <source>
        <dbReference type="ARBA" id="ARBA00007637"/>
    </source>
</evidence>
<evidence type="ECO:0000256" key="7">
    <source>
        <dbReference type="ARBA" id="ARBA00023235"/>
    </source>
</evidence>
<dbReference type="CDD" id="cd05247">
    <property type="entry name" value="UDP_G4E_1_SDR_e"/>
    <property type="match status" value="1"/>
</dbReference>
<comment type="cofactor">
    <cofactor evidence="2 8">
        <name>NAD(+)</name>
        <dbReference type="ChEBI" id="CHEBI:57540"/>
    </cofactor>
</comment>
<dbReference type="OrthoDB" id="9811743at2"/>
<evidence type="ECO:0000313" key="11">
    <source>
        <dbReference type="Proteomes" id="UP000070080"/>
    </source>
</evidence>
<comment type="similarity">
    <text evidence="3 8">Belongs to the NAD(P)-dependent epimerase/dehydratase family.</text>
</comment>
<dbReference type="Pfam" id="PF16363">
    <property type="entry name" value="GDP_Man_Dehyd"/>
    <property type="match status" value="1"/>
</dbReference>
<dbReference type="AlphaFoldDB" id="A0A133YGU5"/>
<sequence length="339" mass="37452">MGKILVAGGTGYIGAQTVLELERAGYHTLVVDDFSNSSPLVLDHLAELLGYQVEFVETQVQDLPKLEAIFQQNQIDAVIHFAGFKAVGESVYKPLMYYDNNLVSSLGLLQMMQKYNCHCFIFSSSATVYGASEVMPLTEDMPLGPCTNPYGWTKLMIEQILRDVAFANPEMSVCLLRYFNPIGADESGRIGEDPNGIPNNLMPYISQVAVGKLPELSVFGSDYPTVDGTGVRDYIHVVDLARGHIKALEYALKHKGIDAFNLGTGKGTSVLELVHTFEKVNNIKVNYKIVGRRAGDPATVYADASKAKRVLGWEATHNIEDMCRDTWRWQSANPNGYKV</sequence>
<evidence type="ECO:0000256" key="2">
    <source>
        <dbReference type="ARBA" id="ARBA00001911"/>
    </source>
</evidence>
<reference evidence="11" key="1">
    <citation type="submission" date="2016-01" db="EMBL/GenBank/DDBJ databases">
        <authorList>
            <person name="Mitreva M."/>
            <person name="Pepin K.H."/>
            <person name="Mihindukulasuriya K.A."/>
            <person name="Fulton R."/>
            <person name="Fronick C."/>
            <person name="O'Laughlin M."/>
            <person name="Miner T."/>
            <person name="Herter B."/>
            <person name="Rosa B.A."/>
            <person name="Cordes M."/>
            <person name="Tomlinson C."/>
            <person name="Wollam A."/>
            <person name="Palsikar V.B."/>
            <person name="Mardis E.R."/>
            <person name="Wilson R.K."/>
        </authorList>
    </citation>
    <scope>NUCLEOTIDE SEQUENCE [LARGE SCALE GENOMIC DNA]</scope>
    <source>
        <strain evidence="11">KA00274</strain>
    </source>
</reference>
<dbReference type="RefSeq" id="WP_066712319.1">
    <property type="nucleotide sequence ID" value="NZ_CP118869.1"/>
</dbReference>
<dbReference type="SUPFAM" id="SSF51735">
    <property type="entry name" value="NAD(P)-binding Rossmann-fold domains"/>
    <property type="match status" value="1"/>
</dbReference>
<dbReference type="Proteomes" id="UP000070080">
    <property type="component" value="Unassembled WGS sequence"/>
</dbReference>
<accession>A0A133YGU5</accession>